<organism evidence="2 3">
    <name type="scientific">Nocardia brasiliensis</name>
    <dbReference type="NCBI Taxonomy" id="37326"/>
    <lineage>
        <taxon>Bacteria</taxon>
        <taxon>Bacillati</taxon>
        <taxon>Actinomycetota</taxon>
        <taxon>Actinomycetes</taxon>
        <taxon>Mycobacteriales</taxon>
        <taxon>Nocardiaceae</taxon>
        <taxon>Nocardia</taxon>
    </lineage>
</organism>
<gene>
    <name evidence="2" type="ORF">F5X71_10550</name>
</gene>
<dbReference type="AlphaFoldDB" id="A0A6G9XPD7"/>
<dbReference type="RefSeq" id="WP_167461783.1">
    <property type="nucleotide sequence ID" value="NZ_CP046171.1"/>
</dbReference>
<evidence type="ECO:0000313" key="3">
    <source>
        <dbReference type="Proteomes" id="UP000501705"/>
    </source>
</evidence>
<feature type="region of interest" description="Disordered" evidence="1">
    <location>
        <begin position="207"/>
        <end position="231"/>
    </location>
</feature>
<sequence length="249" mass="26849">MFAALTTSAPDSEIAAQLGRSLDGLRGRAKFLLQDSYSSAVALRKLRQMASAPEFDWETLAREAHAFAYKPYWDASTDERLILAWARNPAPTMAALVEEFGVGEQDIARRCIALELAQTRVEVVDHLGAELGGDLAYQARLGRDKANTAVGVLAITSATGAVLHLSLHTDIDTAAQACGEVDETALEDLPAVWAIATRVLGEGSARATRTGSWAERPAAEHHTDEVSDSVATAAQPVSRWRRLLKPRTC</sequence>
<reference evidence="2 3" key="1">
    <citation type="journal article" date="2019" name="ACS Chem. Biol.">
        <title>Identification and Mobilization of a Cryptic Antibiotic Biosynthesis Gene Locus from a Human-Pathogenic Nocardia Isolate.</title>
        <authorList>
            <person name="Herisse M."/>
            <person name="Ishida K."/>
            <person name="Porter J.L."/>
            <person name="Howden B."/>
            <person name="Hertweck C."/>
            <person name="Stinear T.P."/>
            <person name="Pidot S.J."/>
        </authorList>
    </citation>
    <scope>NUCLEOTIDE SEQUENCE [LARGE SCALE GENOMIC DNA]</scope>
    <source>
        <strain evidence="2 3">AUSMDU00024985</strain>
    </source>
</reference>
<evidence type="ECO:0000256" key="1">
    <source>
        <dbReference type="SAM" id="MobiDB-lite"/>
    </source>
</evidence>
<name>A0A6G9XPD7_NOCBR</name>
<evidence type="ECO:0000313" key="2">
    <source>
        <dbReference type="EMBL" id="QIS02703.1"/>
    </source>
</evidence>
<accession>A0A6G9XPD7</accession>
<dbReference type="EMBL" id="CP046171">
    <property type="protein sequence ID" value="QIS02703.1"/>
    <property type="molecule type" value="Genomic_DNA"/>
</dbReference>
<protein>
    <submittedName>
        <fullName evidence="2">Uncharacterized protein</fullName>
    </submittedName>
</protein>
<proteinExistence type="predicted"/>
<dbReference type="Proteomes" id="UP000501705">
    <property type="component" value="Chromosome"/>
</dbReference>